<dbReference type="InterPro" id="IPR000873">
    <property type="entry name" value="AMP-dep_synth/lig_dom"/>
</dbReference>
<dbReference type="OrthoDB" id="10253115at2759"/>
<dbReference type="InterPro" id="IPR042099">
    <property type="entry name" value="ANL_N_sf"/>
</dbReference>
<accession>A0A9P5TMY9</accession>
<dbReference type="InterPro" id="IPR045851">
    <property type="entry name" value="AMP-bd_C_sf"/>
</dbReference>
<dbReference type="Gene3D" id="3.30.300.30">
    <property type="match status" value="1"/>
</dbReference>
<dbReference type="Gene3D" id="3.40.50.12780">
    <property type="entry name" value="N-terminal domain of ligase-like"/>
    <property type="match status" value="1"/>
</dbReference>
<protein>
    <recommendedName>
        <fullName evidence="5">Acetyl-CoA synthetase-like protein</fullName>
    </recommendedName>
</protein>
<reference evidence="3" key="1">
    <citation type="submission" date="2020-11" db="EMBL/GenBank/DDBJ databases">
        <authorList>
            <consortium name="DOE Joint Genome Institute"/>
            <person name="Ahrendt S."/>
            <person name="Riley R."/>
            <person name="Andreopoulos W."/>
            <person name="LaButti K."/>
            <person name="Pangilinan J."/>
            <person name="Ruiz-duenas F.J."/>
            <person name="Barrasa J.M."/>
            <person name="Sanchez-Garcia M."/>
            <person name="Camarero S."/>
            <person name="Miyauchi S."/>
            <person name="Serrano A."/>
            <person name="Linde D."/>
            <person name="Babiker R."/>
            <person name="Drula E."/>
            <person name="Ayuso-Fernandez I."/>
            <person name="Pacheco R."/>
            <person name="Padilla G."/>
            <person name="Ferreira P."/>
            <person name="Barriuso J."/>
            <person name="Kellner H."/>
            <person name="Castanera R."/>
            <person name="Alfaro M."/>
            <person name="Ramirez L."/>
            <person name="Pisabarro A.G."/>
            <person name="Kuo A."/>
            <person name="Tritt A."/>
            <person name="Lipzen A."/>
            <person name="He G."/>
            <person name="Yan M."/>
            <person name="Ng V."/>
            <person name="Cullen D."/>
            <person name="Martin F."/>
            <person name="Rosso M.-N."/>
            <person name="Henrissat B."/>
            <person name="Hibbett D."/>
            <person name="Martinez A.T."/>
            <person name="Grigoriev I.V."/>
        </authorList>
    </citation>
    <scope>NUCLEOTIDE SEQUENCE</scope>
    <source>
        <strain evidence="3">AH 44721</strain>
    </source>
</reference>
<dbReference type="Pfam" id="PF00501">
    <property type="entry name" value="AMP-binding"/>
    <property type="match status" value="1"/>
</dbReference>
<comment type="caution">
    <text evidence="3">The sequence shown here is derived from an EMBL/GenBank/DDBJ whole genome shotgun (WGS) entry which is preliminary data.</text>
</comment>
<keyword evidence="4" id="KW-1185">Reference proteome</keyword>
<evidence type="ECO:0000259" key="1">
    <source>
        <dbReference type="Pfam" id="PF00501"/>
    </source>
</evidence>
<evidence type="ECO:0000313" key="4">
    <source>
        <dbReference type="Proteomes" id="UP000724874"/>
    </source>
</evidence>
<dbReference type="EMBL" id="JADNYJ010000051">
    <property type="protein sequence ID" value="KAF8899759.1"/>
    <property type="molecule type" value="Genomic_DNA"/>
</dbReference>
<feature type="domain" description="AMP-dependent synthetase/ligase" evidence="1">
    <location>
        <begin position="87"/>
        <end position="488"/>
    </location>
</feature>
<dbReference type="PROSITE" id="PS00455">
    <property type="entry name" value="AMP_BINDING"/>
    <property type="match status" value="1"/>
</dbReference>
<dbReference type="PANTHER" id="PTHR43201">
    <property type="entry name" value="ACYL-COA SYNTHETASE"/>
    <property type="match status" value="1"/>
</dbReference>
<feature type="domain" description="AMP-binding enzyme C-terminal" evidence="2">
    <location>
        <begin position="561"/>
        <end position="642"/>
    </location>
</feature>
<name>A0A9P5TMY9_GYMJU</name>
<dbReference type="GO" id="GO:0031956">
    <property type="term" value="F:medium-chain fatty acid-CoA ligase activity"/>
    <property type="evidence" value="ECO:0007669"/>
    <property type="project" value="TreeGrafter"/>
</dbReference>
<sequence>MFLPRSPLRNSLCRSGRHYTRRLKGNRLLTTSYVEGPLEPPLVTKTLPQYFNADILEPHNSRPALIARQERTRAHGGPPSHNLSVNTHLAWDFEEFDRHINALARGLLSMGVQKGDRVGVIMGNNSAYAMLQWACASIGAILVTLNPAYRLTELAATLNVVGVKHLFIVPHLRSSNYIRTLAEAFVEIRDAHPGELQIQDLPELRNLVLVDNAEEGRDDIDKLHMRSMVDWREVLIWRQDGHEAKLHRELYGSLDKDEVINLQFTSGTTGLPKAVSLTHSNLLNNGISIGRCMRLTEKDILCIFATFHHYSIALISLYISSFHIRLVLGNLAAWTHGACIVYPSPSFDPTAIVDTVVAERCTALHGVPTHFLGVLGEVEKRHLAGEAVDTRSLRTGIAAGSPIPIDLMKSLIEKMNLTELTNAYGMTETSPVSFQTIPDDPLIKRVETVGKVQRHVKAKIIDTDGNLVEVGKPGEICIAGYLLQKGYWNDEEQTESVMKRDEQGTLWMHTGDEGILDEEGYLRVVGRIKVFFIFAKKNQAYEPLFPQDIIIRGGENLFPVQIENAMTAFPEVREAAAVAVPDAKYGEVVGAWVVRESHTKISREELRLRVAKDMNPQNAPAWVWFMGEDGAPGELPKTASGKVMKHILRKWSLDMVERTSGRVDQS</sequence>
<evidence type="ECO:0008006" key="5">
    <source>
        <dbReference type="Google" id="ProtNLM"/>
    </source>
</evidence>
<dbReference type="GO" id="GO:0006631">
    <property type="term" value="P:fatty acid metabolic process"/>
    <property type="evidence" value="ECO:0007669"/>
    <property type="project" value="TreeGrafter"/>
</dbReference>
<dbReference type="InterPro" id="IPR025110">
    <property type="entry name" value="AMP-bd_C"/>
</dbReference>
<dbReference type="SUPFAM" id="SSF56801">
    <property type="entry name" value="Acetyl-CoA synthetase-like"/>
    <property type="match status" value="1"/>
</dbReference>
<proteinExistence type="predicted"/>
<gene>
    <name evidence="3" type="ORF">CPB84DRAFT_1709384</name>
</gene>
<evidence type="ECO:0000259" key="2">
    <source>
        <dbReference type="Pfam" id="PF13193"/>
    </source>
</evidence>
<dbReference type="Pfam" id="PF13193">
    <property type="entry name" value="AMP-binding_C"/>
    <property type="match status" value="1"/>
</dbReference>
<dbReference type="InterPro" id="IPR020845">
    <property type="entry name" value="AMP-binding_CS"/>
</dbReference>
<organism evidence="3 4">
    <name type="scientific">Gymnopilus junonius</name>
    <name type="common">Spectacular rustgill mushroom</name>
    <name type="synonym">Gymnopilus spectabilis subsp. junonius</name>
    <dbReference type="NCBI Taxonomy" id="109634"/>
    <lineage>
        <taxon>Eukaryota</taxon>
        <taxon>Fungi</taxon>
        <taxon>Dikarya</taxon>
        <taxon>Basidiomycota</taxon>
        <taxon>Agaricomycotina</taxon>
        <taxon>Agaricomycetes</taxon>
        <taxon>Agaricomycetidae</taxon>
        <taxon>Agaricales</taxon>
        <taxon>Agaricineae</taxon>
        <taxon>Hymenogastraceae</taxon>
        <taxon>Gymnopilus</taxon>
    </lineage>
</organism>
<dbReference type="AlphaFoldDB" id="A0A9P5TMY9"/>
<dbReference type="PANTHER" id="PTHR43201:SF30">
    <property type="entry name" value="AMP-DEPENDENT SYNTHETASE_LIGASE DOMAIN-CONTAINING PROTEIN"/>
    <property type="match status" value="1"/>
</dbReference>
<dbReference type="Proteomes" id="UP000724874">
    <property type="component" value="Unassembled WGS sequence"/>
</dbReference>
<evidence type="ECO:0000313" key="3">
    <source>
        <dbReference type="EMBL" id="KAF8899759.1"/>
    </source>
</evidence>